<name>A0A4Q8AJ02_9MICO</name>
<dbReference type="SMART" id="SM00448">
    <property type="entry name" value="REC"/>
    <property type="match status" value="1"/>
</dbReference>
<dbReference type="GO" id="GO:0006355">
    <property type="term" value="P:regulation of DNA-templated transcription"/>
    <property type="evidence" value="ECO:0007669"/>
    <property type="project" value="InterPro"/>
</dbReference>
<gene>
    <name evidence="8" type="ORF">EV379_0220</name>
</gene>
<dbReference type="GO" id="GO:0000160">
    <property type="term" value="P:phosphorelay signal transduction system"/>
    <property type="evidence" value="ECO:0007669"/>
    <property type="project" value="InterPro"/>
</dbReference>
<evidence type="ECO:0000313" key="9">
    <source>
        <dbReference type="Proteomes" id="UP000291483"/>
    </source>
</evidence>
<dbReference type="Pfam" id="PF00196">
    <property type="entry name" value="GerE"/>
    <property type="match status" value="1"/>
</dbReference>
<dbReference type="OrthoDB" id="9808843at2"/>
<dbReference type="InterPro" id="IPR000792">
    <property type="entry name" value="Tscrpt_reg_LuxR_C"/>
</dbReference>
<dbReference type="PRINTS" id="PR00038">
    <property type="entry name" value="HTHLUXR"/>
</dbReference>
<keyword evidence="4" id="KW-0804">Transcription</keyword>
<dbReference type="PROSITE" id="PS50110">
    <property type="entry name" value="RESPONSE_REGULATORY"/>
    <property type="match status" value="1"/>
</dbReference>
<keyword evidence="3" id="KW-0238">DNA-binding</keyword>
<dbReference type="PANTHER" id="PTHR43214:SF24">
    <property type="entry name" value="TRANSCRIPTIONAL REGULATORY PROTEIN NARL-RELATED"/>
    <property type="match status" value="1"/>
</dbReference>
<evidence type="ECO:0000256" key="2">
    <source>
        <dbReference type="ARBA" id="ARBA00023015"/>
    </source>
</evidence>
<evidence type="ECO:0000313" key="8">
    <source>
        <dbReference type="EMBL" id="RZU63931.1"/>
    </source>
</evidence>
<dbReference type="InterPro" id="IPR011006">
    <property type="entry name" value="CheY-like_superfamily"/>
</dbReference>
<organism evidence="8 9">
    <name type="scientific">Microterricola gilva</name>
    <dbReference type="NCBI Taxonomy" id="393267"/>
    <lineage>
        <taxon>Bacteria</taxon>
        <taxon>Bacillati</taxon>
        <taxon>Actinomycetota</taxon>
        <taxon>Actinomycetes</taxon>
        <taxon>Micrococcales</taxon>
        <taxon>Microbacteriaceae</taxon>
        <taxon>Microterricola</taxon>
    </lineage>
</organism>
<dbReference type="CDD" id="cd17535">
    <property type="entry name" value="REC_NarL-like"/>
    <property type="match status" value="1"/>
</dbReference>
<dbReference type="GO" id="GO:0003677">
    <property type="term" value="F:DNA binding"/>
    <property type="evidence" value="ECO:0007669"/>
    <property type="project" value="UniProtKB-KW"/>
</dbReference>
<evidence type="ECO:0000256" key="3">
    <source>
        <dbReference type="ARBA" id="ARBA00023125"/>
    </source>
</evidence>
<dbReference type="InterPro" id="IPR039420">
    <property type="entry name" value="WalR-like"/>
</dbReference>
<dbReference type="Pfam" id="PF00072">
    <property type="entry name" value="Response_reg"/>
    <property type="match status" value="1"/>
</dbReference>
<accession>A0A4Q8AJ02</accession>
<dbReference type="SUPFAM" id="SSF52172">
    <property type="entry name" value="CheY-like"/>
    <property type="match status" value="1"/>
</dbReference>
<dbReference type="SUPFAM" id="SSF46894">
    <property type="entry name" value="C-terminal effector domain of the bipartite response regulators"/>
    <property type="match status" value="1"/>
</dbReference>
<feature type="domain" description="HTH luxR-type" evidence="6">
    <location>
        <begin position="152"/>
        <end position="217"/>
    </location>
</feature>
<keyword evidence="9" id="KW-1185">Reference proteome</keyword>
<dbReference type="AlphaFoldDB" id="A0A4Q8AJ02"/>
<dbReference type="InterPro" id="IPR058245">
    <property type="entry name" value="NreC/VraR/RcsB-like_REC"/>
</dbReference>
<evidence type="ECO:0000256" key="1">
    <source>
        <dbReference type="ARBA" id="ARBA00022553"/>
    </source>
</evidence>
<keyword evidence="1 5" id="KW-0597">Phosphoprotein</keyword>
<dbReference type="Gene3D" id="3.40.50.2300">
    <property type="match status" value="1"/>
</dbReference>
<dbReference type="PANTHER" id="PTHR43214">
    <property type="entry name" value="TWO-COMPONENT RESPONSE REGULATOR"/>
    <property type="match status" value="1"/>
</dbReference>
<sequence>MTITVLVVDDQAMVRAGFAAVLDSQPDITVLGQAANGREAVDLAHELRPDVVVMDVRMPVMNGLEATRALQTPPRSSDYVPHVLMLTTFDIDDYVYEALRAGASGFLLKDALPEDLIAAVRIVAGGDALLAPSVTRRLIEDFARSGPPPRTDAALLSGLTEREIEVLTFVGRGLSNTEIAAALFIAEQTVKTHVSKVLGKLNLRDRVQAVVFAYDVALVQPGGGSPSAPGA</sequence>
<dbReference type="CDD" id="cd06170">
    <property type="entry name" value="LuxR_C_like"/>
    <property type="match status" value="1"/>
</dbReference>
<proteinExistence type="predicted"/>
<evidence type="ECO:0000259" key="7">
    <source>
        <dbReference type="PROSITE" id="PS50110"/>
    </source>
</evidence>
<feature type="modified residue" description="4-aspartylphosphate" evidence="5">
    <location>
        <position position="55"/>
    </location>
</feature>
<feature type="domain" description="Response regulatory" evidence="7">
    <location>
        <begin position="4"/>
        <end position="124"/>
    </location>
</feature>
<dbReference type="Proteomes" id="UP000291483">
    <property type="component" value="Unassembled WGS sequence"/>
</dbReference>
<comment type="caution">
    <text evidence="8">The sequence shown here is derived from an EMBL/GenBank/DDBJ whole genome shotgun (WGS) entry which is preliminary data.</text>
</comment>
<reference evidence="8 9" key="1">
    <citation type="submission" date="2019-02" db="EMBL/GenBank/DDBJ databases">
        <title>Sequencing the genomes of 1000 actinobacteria strains.</title>
        <authorList>
            <person name="Klenk H.-P."/>
        </authorList>
    </citation>
    <scope>NUCLEOTIDE SEQUENCE [LARGE SCALE GENOMIC DNA]</scope>
    <source>
        <strain evidence="8 9">DSM 18319</strain>
    </source>
</reference>
<dbReference type="InterPro" id="IPR001789">
    <property type="entry name" value="Sig_transdc_resp-reg_receiver"/>
</dbReference>
<dbReference type="RefSeq" id="WP_130504524.1">
    <property type="nucleotide sequence ID" value="NZ_SHLC01000001.1"/>
</dbReference>
<evidence type="ECO:0000259" key="6">
    <source>
        <dbReference type="PROSITE" id="PS50043"/>
    </source>
</evidence>
<dbReference type="InterPro" id="IPR016032">
    <property type="entry name" value="Sig_transdc_resp-reg_C-effctor"/>
</dbReference>
<keyword evidence="2" id="KW-0805">Transcription regulation</keyword>
<dbReference type="EMBL" id="SHLC01000001">
    <property type="protein sequence ID" value="RZU63931.1"/>
    <property type="molecule type" value="Genomic_DNA"/>
</dbReference>
<dbReference type="PROSITE" id="PS50043">
    <property type="entry name" value="HTH_LUXR_2"/>
    <property type="match status" value="1"/>
</dbReference>
<dbReference type="SMART" id="SM00421">
    <property type="entry name" value="HTH_LUXR"/>
    <property type="match status" value="1"/>
</dbReference>
<evidence type="ECO:0000256" key="5">
    <source>
        <dbReference type="PROSITE-ProRule" id="PRU00169"/>
    </source>
</evidence>
<protein>
    <submittedName>
        <fullName evidence="8">LuxR family two component transcriptional regulator</fullName>
    </submittedName>
</protein>
<evidence type="ECO:0000256" key="4">
    <source>
        <dbReference type="ARBA" id="ARBA00023163"/>
    </source>
</evidence>